<sequence length="577" mass="63059">MASPTAIEFLARRLVQLNVTDIFCVGGVSSLGLVDFAAAEPPLKLVRCCNELNAGYAADGYARARGAAACLFTLNGVNLFHATNAIAGAYSADLPVICVALAPDSNDDAKSHIIRHDQPFGAPDFSEEYFNCFKNVTCNQVIIGDLKEVRQQIDTAIVSCVTESKPVYISIASSLLLVPHPTFFQQDEAIPFFLYPRISNRMAMEVALEATVQLLNKSLRPVMVAGPKLRPSKAQNAFTELAKACGYAVAVLPSAKGQAPEQNLNFIGTYWGVVSSRFCCEIVETADAILFAGPVHDDVTTVKYTLQFNKGKAIIVDAKQVSIPNGPTFGNIYMKDFLKALSTRLNFNTTAYDTYCQMNKVQDLMPTLQLEAEAKPLRVNVLFNYIQKMLSGEVAVIIESGDPWFRSQKLKLPRGCGYEIQMLYASLGWVLGATLGYAQAQPGKRVIACLGDGSFQMAPQEISRMIESGQNNIIIVINNRCYGTEAAIHDGPYNDIKNWDYSSYVNAIHNGRGKAWTSKVHSEKELAVAVEEAMGNKKDHLCFIEAIVDAHDISRELHVFGSRLASSNSSFSAQLKG</sequence>
<proteinExistence type="predicted"/>
<name>A0ACB9LCL2_BAUVA</name>
<protein>
    <submittedName>
        <fullName evidence="1">Uncharacterized protein</fullName>
    </submittedName>
</protein>
<comment type="caution">
    <text evidence="1">The sequence shown here is derived from an EMBL/GenBank/DDBJ whole genome shotgun (WGS) entry which is preliminary data.</text>
</comment>
<reference evidence="1 2" key="1">
    <citation type="journal article" date="2022" name="DNA Res.">
        <title>Chromosomal-level genome assembly of the orchid tree Bauhinia variegata (Leguminosae; Cercidoideae) supports the allotetraploid origin hypothesis of Bauhinia.</title>
        <authorList>
            <person name="Zhong Y."/>
            <person name="Chen Y."/>
            <person name="Zheng D."/>
            <person name="Pang J."/>
            <person name="Liu Y."/>
            <person name="Luo S."/>
            <person name="Meng S."/>
            <person name="Qian L."/>
            <person name="Wei D."/>
            <person name="Dai S."/>
            <person name="Zhou R."/>
        </authorList>
    </citation>
    <scope>NUCLEOTIDE SEQUENCE [LARGE SCALE GENOMIC DNA]</scope>
    <source>
        <strain evidence="1">BV-YZ2020</strain>
    </source>
</reference>
<evidence type="ECO:0000313" key="2">
    <source>
        <dbReference type="Proteomes" id="UP000828941"/>
    </source>
</evidence>
<keyword evidence="2" id="KW-1185">Reference proteome</keyword>
<evidence type="ECO:0000313" key="1">
    <source>
        <dbReference type="EMBL" id="KAI4306853.1"/>
    </source>
</evidence>
<gene>
    <name evidence="1" type="ORF">L6164_030097</name>
</gene>
<accession>A0ACB9LCL2</accession>
<dbReference type="Proteomes" id="UP000828941">
    <property type="component" value="Chromosome 12"/>
</dbReference>
<organism evidence="1 2">
    <name type="scientific">Bauhinia variegata</name>
    <name type="common">Purple orchid tree</name>
    <name type="synonym">Phanera variegata</name>
    <dbReference type="NCBI Taxonomy" id="167791"/>
    <lineage>
        <taxon>Eukaryota</taxon>
        <taxon>Viridiplantae</taxon>
        <taxon>Streptophyta</taxon>
        <taxon>Embryophyta</taxon>
        <taxon>Tracheophyta</taxon>
        <taxon>Spermatophyta</taxon>
        <taxon>Magnoliopsida</taxon>
        <taxon>eudicotyledons</taxon>
        <taxon>Gunneridae</taxon>
        <taxon>Pentapetalae</taxon>
        <taxon>rosids</taxon>
        <taxon>fabids</taxon>
        <taxon>Fabales</taxon>
        <taxon>Fabaceae</taxon>
        <taxon>Cercidoideae</taxon>
        <taxon>Cercideae</taxon>
        <taxon>Bauhiniinae</taxon>
        <taxon>Bauhinia</taxon>
    </lineage>
</organism>
<dbReference type="EMBL" id="CM039437">
    <property type="protein sequence ID" value="KAI4306853.1"/>
    <property type="molecule type" value="Genomic_DNA"/>
</dbReference>